<gene>
    <name evidence="5" type="ORF">SAMN05421853_12118</name>
</gene>
<dbReference type="PANTHER" id="PTHR37423">
    <property type="entry name" value="SOLUBLE LYTIC MUREIN TRANSGLYCOSYLASE-RELATED"/>
    <property type="match status" value="1"/>
</dbReference>
<dbReference type="Gene3D" id="1.20.58.430">
    <property type="entry name" value="Type IV secretion system, VirB5-domain"/>
    <property type="match status" value="1"/>
</dbReference>
<dbReference type="InterPro" id="IPR008258">
    <property type="entry name" value="Transglycosylase_SLT_dom_1"/>
</dbReference>
<reference evidence="6" key="1">
    <citation type="submission" date="2016-10" db="EMBL/GenBank/DDBJ databases">
        <authorList>
            <person name="Varghese N."/>
            <person name="Submissions S."/>
        </authorList>
    </citation>
    <scope>NUCLEOTIDE SEQUENCE [LARGE SCALE GENOMIC DNA]</scope>
    <source>
        <strain evidence="6">JCM 10271</strain>
    </source>
</reference>
<name>A0A1I6AIM6_9RHOB</name>
<evidence type="ECO:0000313" key="5">
    <source>
        <dbReference type="EMBL" id="SFQ68556.1"/>
    </source>
</evidence>
<sequence length="392" mass="41841">MAENAALTFSGMAKRAGLSVAAMLLASPAIAQGVPTVDGSLIIRNEASNAHRESDLAIQRETLSVQEAINEIERQQLAVLEQILDAQTSVGGQGIPEMVSDLEDGDAPEQSADVVFDPEDSNPAGAQMFGDASQNVEELIIQVAAETHGLSGVSQAGFSVREWRYMLQALIWQESRFSIGARSPVGAFGLTQIMPATAGDLGIYPAYYDSPYLQVEGGARYLAQMLAMFDGNIINGLAAYNAGPGNVQNYGGVPPFEETQHYVQVIPAKYNEYLALGGGGDAVGTIDPALMANSNLSFAGANATLYGNSSMTTVQASAARLRNIVQRIGETQDVQEAMALNSYARAEVARLVANLTRLRAARNRTASAHLVALAADRQREQQYMNFDMEDLD</sequence>
<dbReference type="EMBL" id="FOXV01000021">
    <property type="protein sequence ID" value="SFQ68556.1"/>
    <property type="molecule type" value="Genomic_DNA"/>
</dbReference>
<accession>A0A1I6AIM6</accession>
<dbReference type="Pfam" id="PF01464">
    <property type="entry name" value="SLT"/>
    <property type="match status" value="1"/>
</dbReference>
<keyword evidence="6" id="KW-1185">Reference proteome</keyword>
<protein>
    <submittedName>
        <fullName evidence="5">Soluble lytic murein transglycosylase</fullName>
    </submittedName>
</protein>
<feature type="chain" id="PRO_5017437363" evidence="3">
    <location>
        <begin position="32"/>
        <end position="392"/>
    </location>
</feature>
<dbReference type="CDD" id="cd00254">
    <property type="entry name" value="LT-like"/>
    <property type="match status" value="1"/>
</dbReference>
<dbReference type="STRING" id="93684.SAMN05421853_12118"/>
<evidence type="ECO:0000256" key="2">
    <source>
        <dbReference type="ARBA" id="ARBA00009387"/>
    </source>
</evidence>
<proteinExistence type="inferred from homology"/>
<comment type="similarity">
    <text evidence="1">Belongs to the transglycosylase Slt family.</text>
</comment>
<comment type="similarity">
    <text evidence="2">Belongs to the virb1 family.</text>
</comment>
<dbReference type="SUPFAM" id="SSF101082">
    <property type="entry name" value="Typo IV secretion system protein TraC"/>
    <property type="match status" value="1"/>
</dbReference>
<dbReference type="SUPFAM" id="SSF53955">
    <property type="entry name" value="Lysozyme-like"/>
    <property type="match status" value="1"/>
</dbReference>
<evidence type="ECO:0000256" key="3">
    <source>
        <dbReference type="SAM" id="SignalP"/>
    </source>
</evidence>
<dbReference type="InterPro" id="IPR023220">
    <property type="entry name" value="T4SS_VirB5-domain"/>
</dbReference>
<keyword evidence="3" id="KW-0732">Signal</keyword>
<evidence type="ECO:0000313" key="6">
    <source>
        <dbReference type="Proteomes" id="UP000243106"/>
    </source>
</evidence>
<dbReference type="InterPro" id="IPR023346">
    <property type="entry name" value="Lysozyme-like_dom_sf"/>
</dbReference>
<dbReference type="Proteomes" id="UP000243106">
    <property type="component" value="Unassembled WGS sequence"/>
</dbReference>
<feature type="signal peptide" evidence="3">
    <location>
        <begin position="1"/>
        <end position="31"/>
    </location>
</feature>
<dbReference type="Gene3D" id="1.10.530.10">
    <property type="match status" value="1"/>
</dbReference>
<organism evidence="5 6">
    <name type="scientific">Roseivivax halotolerans</name>
    <dbReference type="NCBI Taxonomy" id="93684"/>
    <lineage>
        <taxon>Bacteria</taxon>
        <taxon>Pseudomonadati</taxon>
        <taxon>Pseudomonadota</taxon>
        <taxon>Alphaproteobacteria</taxon>
        <taxon>Rhodobacterales</taxon>
        <taxon>Roseobacteraceae</taxon>
        <taxon>Roseivivax</taxon>
    </lineage>
</organism>
<dbReference type="AlphaFoldDB" id="A0A1I6AIM6"/>
<evidence type="ECO:0000259" key="4">
    <source>
        <dbReference type="Pfam" id="PF01464"/>
    </source>
</evidence>
<dbReference type="PANTHER" id="PTHR37423:SF2">
    <property type="entry name" value="MEMBRANE-BOUND LYTIC MUREIN TRANSGLYCOSYLASE C"/>
    <property type="match status" value="1"/>
</dbReference>
<evidence type="ECO:0000256" key="1">
    <source>
        <dbReference type="ARBA" id="ARBA00007734"/>
    </source>
</evidence>
<feature type="domain" description="Transglycosylase SLT" evidence="4">
    <location>
        <begin position="163"/>
        <end position="260"/>
    </location>
</feature>